<evidence type="ECO:0000256" key="2">
    <source>
        <dbReference type="ARBA" id="ARBA00022475"/>
    </source>
</evidence>
<feature type="transmembrane region" description="Helical" evidence="7">
    <location>
        <begin position="763"/>
        <end position="782"/>
    </location>
</feature>
<dbReference type="eggNOG" id="COG0577">
    <property type="taxonomic scope" value="Bacteria"/>
</dbReference>
<evidence type="ECO:0000259" key="9">
    <source>
        <dbReference type="Pfam" id="PF12704"/>
    </source>
</evidence>
<dbReference type="PANTHER" id="PTHR30572:SF4">
    <property type="entry name" value="ABC TRANSPORTER PERMEASE YTRF"/>
    <property type="match status" value="1"/>
</dbReference>
<feature type="transmembrane region" description="Helical" evidence="7">
    <location>
        <begin position="368"/>
        <end position="391"/>
    </location>
</feature>
<evidence type="ECO:0000256" key="7">
    <source>
        <dbReference type="SAM" id="Phobius"/>
    </source>
</evidence>
<evidence type="ECO:0000313" key="11">
    <source>
        <dbReference type="Proteomes" id="UP000016584"/>
    </source>
</evidence>
<organism evidence="10 11">
    <name type="scientific">Sphingobacterium paucimobilis HER1398</name>
    <dbReference type="NCBI Taxonomy" id="1346330"/>
    <lineage>
        <taxon>Bacteria</taxon>
        <taxon>Pseudomonadati</taxon>
        <taxon>Bacteroidota</taxon>
        <taxon>Sphingobacteriia</taxon>
        <taxon>Sphingobacteriales</taxon>
        <taxon>Sphingobacteriaceae</taxon>
        <taxon>Sphingobacterium</taxon>
    </lineage>
</organism>
<dbReference type="GO" id="GO:0022857">
    <property type="term" value="F:transmembrane transporter activity"/>
    <property type="evidence" value="ECO:0007669"/>
    <property type="project" value="TreeGrafter"/>
</dbReference>
<dbReference type="STRING" id="1346330.M472_18520"/>
<feature type="domain" description="MacB-like periplasmic core" evidence="9">
    <location>
        <begin position="20"/>
        <end position="235"/>
    </location>
</feature>
<feature type="transmembrane region" description="Helical" evidence="7">
    <location>
        <begin position="20"/>
        <end position="41"/>
    </location>
</feature>
<reference evidence="10 11" key="1">
    <citation type="journal article" date="2013" name="Genome Announc.">
        <title>The Draft Genome Sequence of Sphingomonas paucimobilis Strain HER1398 (Proteobacteria), Host to the Giant PAU Phage, Indicates That It Is a Member of the Genus Sphingobacterium (Bacteroidetes).</title>
        <authorList>
            <person name="White R.A.III."/>
            <person name="Suttle C.A."/>
        </authorList>
    </citation>
    <scope>NUCLEOTIDE SEQUENCE [LARGE SCALE GENOMIC DNA]</scope>
    <source>
        <strain evidence="10 11">HER1398</strain>
    </source>
</reference>
<comment type="subcellular location">
    <subcellularLocation>
        <location evidence="1">Cell membrane</location>
        <topology evidence="1">Multi-pass membrane protein</topology>
    </subcellularLocation>
</comment>
<feature type="domain" description="ABC3 transporter permease C-terminal" evidence="8">
    <location>
        <begin position="285"/>
        <end position="398"/>
    </location>
</feature>
<dbReference type="InterPro" id="IPR003838">
    <property type="entry name" value="ABC3_permease_C"/>
</dbReference>
<dbReference type="PATRIC" id="fig|1346330.5.peg.664"/>
<comment type="similarity">
    <text evidence="6">Belongs to the ABC-4 integral membrane protein family.</text>
</comment>
<evidence type="ECO:0000256" key="4">
    <source>
        <dbReference type="ARBA" id="ARBA00022989"/>
    </source>
</evidence>
<dbReference type="Proteomes" id="UP000016584">
    <property type="component" value="Unassembled WGS sequence"/>
</dbReference>
<proteinExistence type="inferred from homology"/>
<dbReference type="InterPro" id="IPR025857">
    <property type="entry name" value="MacB_PCD"/>
</dbReference>
<feature type="transmembrane region" description="Helical" evidence="7">
    <location>
        <begin position="422"/>
        <end position="441"/>
    </location>
</feature>
<feature type="transmembrane region" description="Helical" evidence="7">
    <location>
        <begin position="275"/>
        <end position="296"/>
    </location>
</feature>
<keyword evidence="2" id="KW-1003">Cell membrane</keyword>
<dbReference type="EMBL" id="ATDL01000004">
    <property type="protein sequence ID" value="ERJ60756.1"/>
    <property type="molecule type" value="Genomic_DNA"/>
</dbReference>
<evidence type="ECO:0000256" key="3">
    <source>
        <dbReference type="ARBA" id="ARBA00022692"/>
    </source>
</evidence>
<keyword evidence="5 7" id="KW-0472">Membrane</keyword>
<dbReference type="OrthoDB" id="1451596at2"/>
<dbReference type="RefSeq" id="WP_021068854.1">
    <property type="nucleotide sequence ID" value="NZ_ATDL01000004.1"/>
</dbReference>
<evidence type="ECO:0000313" key="10">
    <source>
        <dbReference type="EMBL" id="ERJ60756.1"/>
    </source>
</evidence>
<evidence type="ECO:0000256" key="6">
    <source>
        <dbReference type="ARBA" id="ARBA00038076"/>
    </source>
</evidence>
<dbReference type="Pfam" id="PF02687">
    <property type="entry name" value="FtsX"/>
    <property type="match status" value="2"/>
</dbReference>
<evidence type="ECO:0000259" key="8">
    <source>
        <dbReference type="Pfam" id="PF02687"/>
    </source>
</evidence>
<dbReference type="GO" id="GO:0005886">
    <property type="term" value="C:plasma membrane"/>
    <property type="evidence" value="ECO:0007669"/>
    <property type="project" value="UniProtKB-SubCell"/>
</dbReference>
<comment type="caution">
    <text evidence="10">The sequence shown here is derived from an EMBL/GenBank/DDBJ whole genome shotgun (WGS) entry which is preliminary data.</text>
</comment>
<feature type="transmembrane region" description="Helical" evidence="7">
    <location>
        <begin position="334"/>
        <end position="356"/>
    </location>
</feature>
<sequence length="799" mass="89593">MSKYFFIFLYRTLWNNKLFTSLNIVGLALGFAAFILAYQYINREKNYDRWNPNYENIYRVGLTHEGEHVAQTPSPLAKAIRQQLPEIKEVGLVLDYSYSNYPIFGKETVNVRKTLLMDSSAAKIFQIEAETGPLYRSSQQKEASLVSKELGRQLFGKDNIDFSTPKQVAAFSKALGVTENIYGISKVRNLSIINYDLLLIKEIEGEQHGNPYNYHTYIQVSPETKIPQLTEKINQIYHDQVTQLSWTKHSSFANGEVYLDPLSHLHLRPKNGSNGAYLTIWILGILSLLTLTLSAINFTNLTLAQAQSRTKEMSIKKTFGSSTGSITVQLLAEVFVQCLAAALLALFIIALCENILQTFLNDDLINYLFHPVTLLQLSLAVVITTVIAGLYPSLNLASYKTSTTIKDKLQAHPNRSILRNSLLTFQFFIALIFLCGSMLVYQQMQFIKKTDKGFNAEQVISFKGVGMYYDAKPDGTFYDFKRRIQQNLNIISASSATNLPGGADVPPKKQFNYQNRPIELDHIGVDLGYFNTLNIESIAGTSQVSLEQLLKDSTAHYAVINQTAAKELGIVSPNGIKITGCETDFSVTAIVKDVKTYGFENKVVPTIYSYGDECGPGRFKTSMIVKAKAGNVKQAIEAVKEEWVKNPSAESLPLDYEFLDTTYAQLYAKQEQMEILLNGYTILSLFIAMLGLFSVSAYDVVVRNKEISIRKVLGASTKDILLHLHKPYIYMLTLASIVGIPIAYLLMNDWLNNFAYKTQLSPWIFVIGIGTIATILSIIVGFQSLKTARTNPIKSLRDE</sequence>
<feature type="transmembrane region" description="Helical" evidence="7">
    <location>
        <begin position="675"/>
        <end position="698"/>
    </location>
</feature>
<evidence type="ECO:0000256" key="1">
    <source>
        <dbReference type="ARBA" id="ARBA00004651"/>
    </source>
</evidence>
<gene>
    <name evidence="10" type="ORF">M472_18520</name>
</gene>
<evidence type="ECO:0000256" key="5">
    <source>
        <dbReference type="ARBA" id="ARBA00023136"/>
    </source>
</evidence>
<accession>U2HG73</accession>
<dbReference type="PANTHER" id="PTHR30572">
    <property type="entry name" value="MEMBRANE COMPONENT OF TRANSPORTER-RELATED"/>
    <property type="match status" value="1"/>
</dbReference>
<keyword evidence="3 7" id="KW-0812">Transmembrane</keyword>
<name>U2HG73_9SPHI</name>
<feature type="domain" description="ABC3 transporter permease C-terminal" evidence="8">
    <location>
        <begin position="681"/>
        <end position="792"/>
    </location>
</feature>
<dbReference type="AlphaFoldDB" id="U2HG73"/>
<feature type="transmembrane region" description="Helical" evidence="7">
    <location>
        <begin position="728"/>
        <end position="751"/>
    </location>
</feature>
<dbReference type="Pfam" id="PF12704">
    <property type="entry name" value="MacB_PCD"/>
    <property type="match status" value="1"/>
</dbReference>
<keyword evidence="11" id="KW-1185">Reference proteome</keyword>
<keyword evidence="4 7" id="KW-1133">Transmembrane helix</keyword>
<protein>
    <submittedName>
        <fullName evidence="10">Uncharacterized protein</fullName>
    </submittedName>
</protein>
<dbReference type="InterPro" id="IPR050250">
    <property type="entry name" value="Macrolide_Exporter_MacB"/>
</dbReference>